<dbReference type="PROSITE" id="PS51257">
    <property type="entry name" value="PROKAR_LIPOPROTEIN"/>
    <property type="match status" value="1"/>
</dbReference>
<dbReference type="InterPro" id="IPR058780">
    <property type="entry name" value="YhfM-like_dom"/>
</dbReference>
<dbReference type="AlphaFoldDB" id="A0A263BT19"/>
<sequence length="134" mass="14960">MKKIVLLLLSLVLLLSLIGCQQEKGNELIKVTLAKASGFGQVNDDFLATYEEADTLSLFKEVITTAAKQPGIVDVSSPDYTFQVFYENGDKEAYHLWVGEEGRKSMIMQTTDTHTVYLVSEELTNQLIEIIPSK</sequence>
<gene>
    <name evidence="2" type="ORF">CIB95_08820</name>
</gene>
<keyword evidence="3" id="KW-1185">Reference proteome</keyword>
<name>A0A263BT19_9BACI</name>
<organism evidence="2 3">
    <name type="scientific">Lottiidibacillus patelloidae</name>
    <dbReference type="NCBI Taxonomy" id="2670334"/>
    <lineage>
        <taxon>Bacteria</taxon>
        <taxon>Bacillati</taxon>
        <taxon>Bacillota</taxon>
        <taxon>Bacilli</taxon>
        <taxon>Bacillales</taxon>
        <taxon>Bacillaceae</taxon>
        <taxon>Lottiidibacillus</taxon>
    </lineage>
</organism>
<dbReference type="Proteomes" id="UP000217083">
    <property type="component" value="Unassembled WGS sequence"/>
</dbReference>
<feature type="domain" description="YhfM-like" evidence="1">
    <location>
        <begin position="46"/>
        <end position="131"/>
    </location>
</feature>
<evidence type="ECO:0000313" key="3">
    <source>
        <dbReference type="Proteomes" id="UP000217083"/>
    </source>
</evidence>
<dbReference type="RefSeq" id="WP_094924324.1">
    <property type="nucleotide sequence ID" value="NZ_NPIA01000004.1"/>
</dbReference>
<comment type="caution">
    <text evidence="2">The sequence shown here is derived from an EMBL/GenBank/DDBJ whole genome shotgun (WGS) entry which is preliminary data.</text>
</comment>
<dbReference type="Pfam" id="PF26353">
    <property type="entry name" value="YhfM"/>
    <property type="match status" value="1"/>
</dbReference>
<dbReference type="EMBL" id="NPIA01000004">
    <property type="protein sequence ID" value="OZM56863.1"/>
    <property type="molecule type" value="Genomic_DNA"/>
</dbReference>
<evidence type="ECO:0000259" key="1">
    <source>
        <dbReference type="Pfam" id="PF26353"/>
    </source>
</evidence>
<protein>
    <recommendedName>
        <fullName evidence="1">YhfM-like domain-containing protein</fullName>
    </recommendedName>
</protein>
<reference evidence="2 3" key="2">
    <citation type="submission" date="2017-09" db="EMBL/GenBank/DDBJ databases">
        <title>Bacillus patelloidae sp. nov., isolated from the intestinal tract of a marine limpet.</title>
        <authorList>
            <person name="Liu R."/>
            <person name="Dong C."/>
            <person name="Shao Z."/>
        </authorList>
    </citation>
    <scope>NUCLEOTIDE SEQUENCE [LARGE SCALE GENOMIC DNA]</scope>
    <source>
        <strain evidence="2 3">SA5d-4</strain>
    </source>
</reference>
<reference evidence="3" key="1">
    <citation type="submission" date="2017-08" db="EMBL/GenBank/DDBJ databases">
        <authorList>
            <person name="Huang Z."/>
        </authorList>
    </citation>
    <scope>NUCLEOTIDE SEQUENCE [LARGE SCALE GENOMIC DNA]</scope>
    <source>
        <strain evidence="3">SA5d-4</strain>
    </source>
</reference>
<evidence type="ECO:0000313" key="2">
    <source>
        <dbReference type="EMBL" id="OZM56863.1"/>
    </source>
</evidence>
<proteinExistence type="predicted"/>
<accession>A0A263BT19</accession>